<evidence type="ECO:0000313" key="4">
    <source>
        <dbReference type="EMBL" id="KAG9235914.1"/>
    </source>
</evidence>
<feature type="repeat" description="ANK" evidence="3">
    <location>
        <begin position="5"/>
        <end position="37"/>
    </location>
</feature>
<feature type="repeat" description="ANK" evidence="3">
    <location>
        <begin position="606"/>
        <end position="638"/>
    </location>
</feature>
<dbReference type="PRINTS" id="PR01415">
    <property type="entry name" value="ANKYRIN"/>
</dbReference>
<dbReference type="Pfam" id="PF12796">
    <property type="entry name" value="Ank_2"/>
    <property type="match status" value="6"/>
</dbReference>
<sequence length="741" mass="78702">MSDSRGNQPLYWACKKGDMNMVRRLCEAGADVNGHDDYGVLVGLTPFHGVASSGNIEMAEYLYAKSARLDMPNKRHGTPLFIATTQDSLPLVQYFLDRGADPNILGGYQELPLNAAADSGNVEMARLLVSRRAEVNPDHTYAFGNALGLAAYCGHLELVNFLLEQGCRVDVPDSVGELPLASAAQEGFNEVVEALLNYDDSPASHDQALLRSDSFAAAASKGYHKILIILTDVGISSDIMDKGLYEAADYQHDETVRVLLKMGANPDAEGEGYGNALQAACFDGSEEMVDDLLQAGADVNCVYGEDTYGTALQAAAFEGNLNIVQRLLEHGAAINIPACGKYGHPLHAACCANHPEVVEHLLDSGAEVNAVGGEWSYALVAATGNGYQACADILIARNANVEVRGGKGNSTPLIEAAMELPLSTVQAIHNRGGSVFDVDNDGDSAFTSAAASADLETLEFLLDKGSDIHLIGKWGGALYRATEEGSMECVTFLLDHDINVNQKGGECHTSLMAAACGGEVEIVKLLLERGANIHTKGGLYHTALQAAANGCNTQIVQLLLDKGAKPNDLGGRHGSPLHAAILSNCEIEMITMLVDHGADVNSVSPETGSILTLASRRADTEKIAYLLEKGADVNVRGGKYETTLQCAAYVAGLDEFQMYLDHGADPSIEGGYYGSALSAAAARGHEEITQLLLDHEKQPTAHVVTEALYYAAHFRKPEIVQKLLDKGADVLATNSGHDCAL</sequence>
<dbReference type="Pfam" id="PF00023">
    <property type="entry name" value="Ank"/>
    <property type="match status" value="1"/>
</dbReference>
<feature type="repeat" description="ANK" evidence="3">
    <location>
        <begin position="707"/>
        <end position="735"/>
    </location>
</feature>
<feature type="repeat" description="ANK" evidence="3">
    <location>
        <begin position="42"/>
        <end position="74"/>
    </location>
</feature>
<feature type="repeat" description="ANK" evidence="3">
    <location>
        <begin position="441"/>
        <end position="473"/>
    </location>
</feature>
<name>A0A9P7YLK6_9HELO</name>
<protein>
    <submittedName>
        <fullName evidence="4">Ankyrin repeat-containing domain protein</fullName>
    </submittedName>
</protein>
<feature type="repeat" description="ANK" evidence="3">
    <location>
        <begin position="145"/>
        <end position="174"/>
    </location>
</feature>
<dbReference type="PANTHER" id="PTHR24198">
    <property type="entry name" value="ANKYRIN REPEAT AND PROTEIN KINASE DOMAIN-CONTAINING PROTEIN"/>
    <property type="match status" value="1"/>
</dbReference>
<dbReference type="SMART" id="SM00248">
    <property type="entry name" value="ANK"/>
    <property type="match status" value="21"/>
</dbReference>
<dbReference type="PROSITE" id="PS50297">
    <property type="entry name" value="ANK_REP_REGION"/>
    <property type="match status" value="6"/>
</dbReference>
<dbReference type="OrthoDB" id="427518at2759"/>
<feature type="repeat" description="ANK" evidence="3">
    <location>
        <begin position="307"/>
        <end position="339"/>
    </location>
</feature>
<feature type="repeat" description="ANK" evidence="3">
    <location>
        <begin position="572"/>
        <end position="605"/>
    </location>
</feature>
<keyword evidence="5" id="KW-1185">Reference proteome</keyword>
<keyword evidence="2 3" id="KW-0040">ANK repeat</keyword>
<dbReference type="EMBL" id="MU251419">
    <property type="protein sequence ID" value="KAG9235914.1"/>
    <property type="molecule type" value="Genomic_DNA"/>
</dbReference>
<dbReference type="Gene3D" id="1.25.40.20">
    <property type="entry name" value="Ankyrin repeat-containing domain"/>
    <property type="match status" value="3"/>
</dbReference>
<dbReference type="InterPro" id="IPR036770">
    <property type="entry name" value="Ankyrin_rpt-contain_sf"/>
</dbReference>
<evidence type="ECO:0000313" key="5">
    <source>
        <dbReference type="Proteomes" id="UP000824998"/>
    </source>
</evidence>
<dbReference type="SUPFAM" id="SSF48403">
    <property type="entry name" value="Ankyrin repeat"/>
    <property type="match status" value="3"/>
</dbReference>
<dbReference type="InterPro" id="IPR002110">
    <property type="entry name" value="Ankyrin_rpt"/>
</dbReference>
<evidence type="ECO:0000256" key="1">
    <source>
        <dbReference type="ARBA" id="ARBA00022737"/>
    </source>
</evidence>
<evidence type="ECO:0000256" key="3">
    <source>
        <dbReference type="PROSITE-ProRule" id="PRU00023"/>
    </source>
</evidence>
<feature type="repeat" description="ANK" evidence="3">
    <location>
        <begin position="108"/>
        <end position="140"/>
    </location>
</feature>
<accession>A0A9P7YLK6</accession>
<dbReference type="Proteomes" id="UP000824998">
    <property type="component" value="Unassembled WGS sequence"/>
</dbReference>
<dbReference type="AlphaFoldDB" id="A0A9P7YLK6"/>
<feature type="non-terminal residue" evidence="4">
    <location>
        <position position="741"/>
    </location>
</feature>
<feature type="repeat" description="ANK" evidence="3">
    <location>
        <begin position="345"/>
        <end position="373"/>
    </location>
</feature>
<proteinExistence type="predicted"/>
<evidence type="ECO:0000256" key="2">
    <source>
        <dbReference type="ARBA" id="ARBA00023043"/>
    </source>
</evidence>
<gene>
    <name evidence="4" type="ORF">BJ875DRAFT_373241</name>
</gene>
<dbReference type="PROSITE" id="PS50088">
    <property type="entry name" value="ANK_REPEAT"/>
    <property type="match status" value="12"/>
</dbReference>
<feature type="repeat" description="ANK" evidence="3">
    <location>
        <begin position="506"/>
        <end position="538"/>
    </location>
</feature>
<dbReference type="PANTHER" id="PTHR24198:SF165">
    <property type="entry name" value="ANKYRIN REPEAT-CONTAINING PROTEIN-RELATED"/>
    <property type="match status" value="1"/>
</dbReference>
<reference evidence="4" key="1">
    <citation type="journal article" date="2021" name="IMA Fungus">
        <title>Genomic characterization of three marine fungi, including Emericellopsis atlantica sp. nov. with signatures of a generalist lifestyle and marine biomass degradation.</title>
        <authorList>
            <person name="Hagestad O.C."/>
            <person name="Hou L."/>
            <person name="Andersen J.H."/>
            <person name="Hansen E.H."/>
            <person name="Altermark B."/>
            <person name="Li C."/>
            <person name="Kuhnert E."/>
            <person name="Cox R.J."/>
            <person name="Crous P.W."/>
            <person name="Spatafora J.W."/>
            <person name="Lail K."/>
            <person name="Amirebrahimi M."/>
            <person name="Lipzen A."/>
            <person name="Pangilinan J."/>
            <person name="Andreopoulos W."/>
            <person name="Hayes R.D."/>
            <person name="Ng V."/>
            <person name="Grigoriev I.V."/>
            <person name="Jackson S.A."/>
            <person name="Sutton T.D.S."/>
            <person name="Dobson A.D.W."/>
            <person name="Rama T."/>
        </authorList>
    </citation>
    <scope>NUCLEOTIDE SEQUENCE</scope>
    <source>
        <strain evidence="4">TRa018bII</strain>
    </source>
</reference>
<organism evidence="4 5">
    <name type="scientific">Amylocarpus encephaloides</name>
    <dbReference type="NCBI Taxonomy" id="45428"/>
    <lineage>
        <taxon>Eukaryota</taxon>
        <taxon>Fungi</taxon>
        <taxon>Dikarya</taxon>
        <taxon>Ascomycota</taxon>
        <taxon>Pezizomycotina</taxon>
        <taxon>Leotiomycetes</taxon>
        <taxon>Helotiales</taxon>
        <taxon>Helotiales incertae sedis</taxon>
        <taxon>Amylocarpus</taxon>
    </lineage>
</organism>
<comment type="caution">
    <text evidence="4">The sequence shown here is derived from an EMBL/GenBank/DDBJ whole genome shotgun (WGS) entry which is preliminary data.</text>
</comment>
<feature type="repeat" description="ANK" evidence="3">
    <location>
        <begin position="75"/>
        <end position="107"/>
    </location>
</feature>
<keyword evidence="1" id="KW-0677">Repeat</keyword>